<keyword evidence="3" id="KW-1185">Reference proteome</keyword>
<dbReference type="Proteomes" id="UP000218334">
    <property type="component" value="Unassembled WGS sequence"/>
</dbReference>
<dbReference type="AlphaFoldDB" id="A0A2H3BZI2"/>
<dbReference type="STRING" id="1076256.A0A2H3BZI2"/>
<reference evidence="3" key="1">
    <citation type="journal article" date="2017" name="Nat. Ecol. Evol.">
        <title>Genome expansion and lineage-specific genetic innovations in the forest pathogenic fungi Armillaria.</title>
        <authorList>
            <person name="Sipos G."/>
            <person name="Prasanna A.N."/>
            <person name="Walter M.C."/>
            <person name="O'Connor E."/>
            <person name="Balint B."/>
            <person name="Krizsan K."/>
            <person name="Kiss B."/>
            <person name="Hess J."/>
            <person name="Varga T."/>
            <person name="Slot J."/>
            <person name="Riley R."/>
            <person name="Boka B."/>
            <person name="Rigling D."/>
            <person name="Barry K."/>
            <person name="Lee J."/>
            <person name="Mihaltcheva S."/>
            <person name="LaButti K."/>
            <person name="Lipzen A."/>
            <person name="Waldron R."/>
            <person name="Moloney N.M."/>
            <person name="Sperisen C."/>
            <person name="Kredics L."/>
            <person name="Vagvoelgyi C."/>
            <person name="Patrignani A."/>
            <person name="Fitzpatrick D."/>
            <person name="Nagy I."/>
            <person name="Doyle S."/>
            <person name="Anderson J.B."/>
            <person name="Grigoriev I.V."/>
            <person name="Gueldener U."/>
            <person name="Muensterkoetter M."/>
            <person name="Nagy L.G."/>
        </authorList>
    </citation>
    <scope>NUCLEOTIDE SEQUENCE [LARGE SCALE GENOMIC DNA]</scope>
    <source>
        <strain evidence="3">28-4</strain>
    </source>
</reference>
<organism evidence="2 3">
    <name type="scientific">Armillaria solidipes</name>
    <dbReference type="NCBI Taxonomy" id="1076256"/>
    <lineage>
        <taxon>Eukaryota</taxon>
        <taxon>Fungi</taxon>
        <taxon>Dikarya</taxon>
        <taxon>Basidiomycota</taxon>
        <taxon>Agaricomycotina</taxon>
        <taxon>Agaricomycetes</taxon>
        <taxon>Agaricomycetidae</taxon>
        <taxon>Agaricales</taxon>
        <taxon>Marasmiineae</taxon>
        <taxon>Physalacriaceae</taxon>
        <taxon>Armillaria</taxon>
    </lineage>
</organism>
<evidence type="ECO:0000313" key="3">
    <source>
        <dbReference type="Proteomes" id="UP000218334"/>
    </source>
</evidence>
<evidence type="ECO:0000313" key="2">
    <source>
        <dbReference type="EMBL" id="PBK68456.1"/>
    </source>
</evidence>
<dbReference type="EMBL" id="KZ293432">
    <property type="protein sequence ID" value="PBK68456.1"/>
    <property type="molecule type" value="Genomic_DNA"/>
</dbReference>
<protein>
    <submittedName>
        <fullName evidence="2">Uncharacterized protein</fullName>
    </submittedName>
</protein>
<gene>
    <name evidence="2" type="ORF">ARMSODRAFT_975862</name>
</gene>
<feature type="compositionally biased region" description="Basic residues" evidence="1">
    <location>
        <begin position="606"/>
        <end position="622"/>
    </location>
</feature>
<accession>A0A2H3BZI2</accession>
<proteinExistence type="predicted"/>
<evidence type="ECO:0000256" key="1">
    <source>
        <dbReference type="SAM" id="MobiDB-lite"/>
    </source>
</evidence>
<feature type="region of interest" description="Disordered" evidence="1">
    <location>
        <begin position="597"/>
        <end position="622"/>
    </location>
</feature>
<name>A0A2H3BZI2_9AGAR</name>
<sequence>MTVAVADSSDIIMLDSVNSSGDSGRMARRKDSLLLKPFIAHHGGCHRSLGGRRKVVTRCGDFQSPLYDLSVLVTIWVQHLYVLLVVVLLFCTETLTSLFCNSELEAPAKPSQLTFHVRCTPLKIGIILQWLGACHVDAVVDKPSKRIEPVHDMPEYSTMTDRMNTLSFFQPMENALYPFNAPSIPSLNTRFLNTVEFDADSPLDAMDPRTFSPSSSDFSSLDEDFPAVNDIMHGSHLDFSWCGNIGSPDDNALQSDVSHGVEDVIDEDDNDNDSCNADGPVTDISHWQYATTTMDDKGTTWAQQNLNQPVLPVQTHRGNASKETCNLQGVQARARHKAFSMAIETAKCDVDAILQCIADQHGKKINVIKQLAFSQTWHHYQCAISLHDAKISWKMKQEKDKLLPGEKPKTLAEIQALVKDDNEMDNWPKETQEKMIQRVREIRGIKAQGMQISNHAAAMDYRKTVDRVEQELSNLVPRTGAMMIAIFTRVHVDDTFAPNIFASSGAEDLVRKFEQSRGSRHDIKFTKGHYKQDPGKSMIHHQETNSFDVLLPLKSPSEIRVLADLKLLRNTLIEGSCQWIHLSQPVVQEHIDEHQRCAESGETQSKKRKAHLDKGRKHGLNK</sequence>